<evidence type="ECO:0000313" key="2">
    <source>
        <dbReference type="EMBL" id="EFX88614.1"/>
    </source>
</evidence>
<dbReference type="PANTHER" id="PTHR22954">
    <property type="entry name" value="RETROVIRAL PROTEASE-RELATED"/>
    <property type="match status" value="1"/>
</dbReference>
<accession>E9FVU6</accession>
<protein>
    <submittedName>
        <fullName evidence="2">Uncharacterized protein</fullName>
    </submittedName>
</protein>
<feature type="region of interest" description="Disordered" evidence="1">
    <location>
        <begin position="432"/>
        <end position="473"/>
    </location>
</feature>
<evidence type="ECO:0000256" key="1">
    <source>
        <dbReference type="SAM" id="MobiDB-lite"/>
    </source>
</evidence>
<dbReference type="PANTHER" id="PTHR22954:SF3">
    <property type="entry name" value="PROTEIN CBG08539"/>
    <property type="match status" value="1"/>
</dbReference>
<dbReference type="InParanoid" id="E9FVU6"/>
<dbReference type="AlphaFoldDB" id="E9FVU6"/>
<gene>
    <name evidence="2" type="ORF">DAPPUDRAFT_233826</name>
</gene>
<feature type="compositionally biased region" description="Acidic residues" evidence="1">
    <location>
        <begin position="330"/>
        <end position="344"/>
    </location>
</feature>
<feature type="compositionally biased region" description="Low complexity" evidence="1">
    <location>
        <begin position="197"/>
        <end position="207"/>
    </location>
</feature>
<dbReference type="Proteomes" id="UP000000305">
    <property type="component" value="Unassembled WGS sequence"/>
</dbReference>
<feature type="compositionally biased region" description="Polar residues" evidence="1">
    <location>
        <begin position="463"/>
        <end position="473"/>
    </location>
</feature>
<reference evidence="2 3" key="1">
    <citation type="journal article" date="2011" name="Science">
        <title>The ecoresponsive genome of Daphnia pulex.</title>
        <authorList>
            <person name="Colbourne J.K."/>
            <person name="Pfrender M.E."/>
            <person name="Gilbert D."/>
            <person name="Thomas W.K."/>
            <person name="Tucker A."/>
            <person name="Oakley T.H."/>
            <person name="Tokishita S."/>
            <person name="Aerts A."/>
            <person name="Arnold G.J."/>
            <person name="Basu M.K."/>
            <person name="Bauer D.J."/>
            <person name="Caceres C.E."/>
            <person name="Carmel L."/>
            <person name="Casola C."/>
            <person name="Choi J.H."/>
            <person name="Detter J.C."/>
            <person name="Dong Q."/>
            <person name="Dusheyko S."/>
            <person name="Eads B.D."/>
            <person name="Frohlich T."/>
            <person name="Geiler-Samerotte K.A."/>
            <person name="Gerlach D."/>
            <person name="Hatcher P."/>
            <person name="Jogdeo S."/>
            <person name="Krijgsveld J."/>
            <person name="Kriventseva E.V."/>
            <person name="Kultz D."/>
            <person name="Laforsch C."/>
            <person name="Lindquist E."/>
            <person name="Lopez J."/>
            <person name="Manak J.R."/>
            <person name="Muller J."/>
            <person name="Pangilinan J."/>
            <person name="Patwardhan R.P."/>
            <person name="Pitluck S."/>
            <person name="Pritham E.J."/>
            <person name="Rechtsteiner A."/>
            <person name="Rho M."/>
            <person name="Rogozin I.B."/>
            <person name="Sakarya O."/>
            <person name="Salamov A."/>
            <person name="Schaack S."/>
            <person name="Shapiro H."/>
            <person name="Shiga Y."/>
            <person name="Skalitzky C."/>
            <person name="Smith Z."/>
            <person name="Souvorov A."/>
            <person name="Sung W."/>
            <person name="Tang Z."/>
            <person name="Tsuchiya D."/>
            <person name="Tu H."/>
            <person name="Vos H."/>
            <person name="Wang M."/>
            <person name="Wolf Y.I."/>
            <person name="Yamagata H."/>
            <person name="Yamada T."/>
            <person name="Ye Y."/>
            <person name="Shaw J.R."/>
            <person name="Andrews J."/>
            <person name="Crease T.J."/>
            <person name="Tang H."/>
            <person name="Lucas S.M."/>
            <person name="Robertson H.M."/>
            <person name="Bork P."/>
            <person name="Koonin E.V."/>
            <person name="Zdobnov E.M."/>
            <person name="Grigoriev I.V."/>
            <person name="Lynch M."/>
            <person name="Boore J.L."/>
        </authorList>
    </citation>
    <scope>NUCLEOTIDE SEQUENCE [LARGE SCALE GENOMIC DNA]</scope>
</reference>
<dbReference type="PhylomeDB" id="E9FVU6"/>
<evidence type="ECO:0000313" key="3">
    <source>
        <dbReference type="Proteomes" id="UP000000305"/>
    </source>
</evidence>
<proteinExistence type="predicted"/>
<dbReference type="KEGG" id="dpx:DAPPUDRAFT_233826"/>
<sequence length="473" mass="52347">MATPMNEASQMGITAHITHWINNIQQYDNVPMDLTVYNLVLEAESNLRNMYNKFKQLTEAWLQRVTRDMKQAGVTQAQFDAEVDNQIQVEEDVEDALVIVRRKRQEYKIRVAAEERRRQMEEDLARIRDRIAPQTFPNNSQLIKSSFTSQNLEDPVSSVKHQPPDFNTEIMAAFSPSEGPATSLDSSANLLPPGSKLESAASLSLSEGPPTSLDSTAKLLPPGSRLESAASLSLSEGPATSLDSSVNLLSPDSKLESATAPSFSERPAASLDKRQSSPKDPQQAVLSLLRWPASVLGKQHDSTSKKTKSTPSVKPIILETQNKQEKSDEGELPSEEAPEADDDKQTDLTASLEEFRTQNSPTRKRLERVTPLRPDKESAKAENLIDQLLRVKLSIQVSNANLSQQLINVFVLVTEVRFKILQFVWDPGGKATNRVSRLSLGPASETSLTSNNETKRPTGRRVNGQQTDPEPAK</sequence>
<feature type="region of interest" description="Disordered" evidence="1">
    <location>
        <begin position="257"/>
        <end position="283"/>
    </location>
</feature>
<dbReference type="HOGENOM" id="CLU_029152_0_0_1"/>
<keyword evidence="3" id="KW-1185">Reference proteome</keyword>
<feature type="region of interest" description="Disordered" evidence="1">
    <location>
        <begin position="296"/>
        <end position="344"/>
    </location>
</feature>
<feature type="region of interest" description="Disordered" evidence="1">
    <location>
        <begin position="175"/>
        <end position="224"/>
    </location>
</feature>
<dbReference type="EMBL" id="GL732525">
    <property type="protein sequence ID" value="EFX88614.1"/>
    <property type="molecule type" value="Genomic_DNA"/>
</dbReference>
<organism evidence="2 3">
    <name type="scientific">Daphnia pulex</name>
    <name type="common">Water flea</name>
    <dbReference type="NCBI Taxonomy" id="6669"/>
    <lineage>
        <taxon>Eukaryota</taxon>
        <taxon>Metazoa</taxon>
        <taxon>Ecdysozoa</taxon>
        <taxon>Arthropoda</taxon>
        <taxon>Crustacea</taxon>
        <taxon>Branchiopoda</taxon>
        <taxon>Diplostraca</taxon>
        <taxon>Cladocera</taxon>
        <taxon>Anomopoda</taxon>
        <taxon>Daphniidae</taxon>
        <taxon>Daphnia</taxon>
    </lineage>
</organism>
<name>E9FVU6_DAPPU</name>